<dbReference type="WBParaSite" id="PSU_v2.g5650.t1">
    <property type="protein sequence ID" value="PSU_v2.g5650.t1"/>
    <property type="gene ID" value="PSU_v2.g5650"/>
</dbReference>
<name>A0A914YYS6_9BILA</name>
<proteinExistence type="predicted"/>
<reference evidence="2" key="1">
    <citation type="submission" date="2022-11" db="UniProtKB">
        <authorList>
            <consortium name="WormBaseParasite"/>
        </authorList>
    </citation>
    <scope>IDENTIFICATION</scope>
</reference>
<protein>
    <submittedName>
        <fullName evidence="2">Uncharacterized protein</fullName>
    </submittedName>
</protein>
<dbReference type="AlphaFoldDB" id="A0A914YYS6"/>
<sequence>MNIDTTFASYGLDENILIQSSMASYSSNYSFQLDDNNDDPRKSLMAFSKNRTLLMGSQRKSSEEIEKRLITANGAAMQYYKNEMLKRGDQ</sequence>
<evidence type="ECO:0000313" key="1">
    <source>
        <dbReference type="Proteomes" id="UP000887577"/>
    </source>
</evidence>
<keyword evidence="1" id="KW-1185">Reference proteome</keyword>
<organism evidence="1 2">
    <name type="scientific">Panagrolaimus superbus</name>
    <dbReference type="NCBI Taxonomy" id="310955"/>
    <lineage>
        <taxon>Eukaryota</taxon>
        <taxon>Metazoa</taxon>
        <taxon>Ecdysozoa</taxon>
        <taxon>Nematoda</taxon>
        <taxon>Chromadorea</taxon>
        <taxon>Rhabditida</taxon>
        <taxon>Tylenchina</taxon>
        <taxon>Panagrolaimomorpha</taxon>
        <taxon>Panagrolaimoidea</taxon>
        <taxon>Panagrolaimidae</taxon>
        <taxon>Panagrolaimus</taxon>
    </lineage>
</organism>
<evidence type="ECO:0000313" key="2">
    <source>
        <dbReference type="WBParaSite" id="PSU_v2.g5650.t1"/>
    </source>
</evidence>
<dbReference type="Proteomes" id="UP000887577">
    <property type="component" value="Unplaced"/>
</dbReference>
<accession>A0A914YYS6</accession>